<name>A0A4U8S9P1_9HELI</name>
<evidence type="ECO:0000313" key="3">
    <source>
        <dbReference type="EMBL" id="TLD82738.1"/>
    </source>
</evidence>
<reference evidence="3 4" key="1">
    <citation type="journal article" date="2014" name="Genome Announc.">
        <title>Draft genome sequences of eight enterohepatic helicobacter species isolated from both laboratory and wild rodents.</title>
        <authorList>
            <person name="Sheh A."/>
            <person name="Shen Z."/>
            <person name="Fox J.G."/>
        </authorList>
    </citation>
    <scope>NUCLEOTIDE SEQUENCE [LARGE SCALE GENOMIC DNA]</scope>
    <source>
        <strain evidence="3 4">ATCC 700114</strain>
    </source>
</reference>
<dbReference type="Gene3D" id="2.40.128.520">
    <property type="match status" value="1"/>
</dbReference>
<proteinExistence type="predicted"/>
<dbReference type="EMBL" id="JRPL02000016">
    <property type="protein sequence ID" value="TLD82738.1"/>
    <property type="molecule type" value="Genomic_DNA"/>
</dbReference>
<evidence type="ECO:0000313" key="4">
    <source>
        <dbReference type="Proteomes" id="UP000029878"/>
    </source>
</evidence>
<feature type="signal peptide" evidence="1">
    <location>
        <begin position="1"/>
        <end position="18"/>
    </location>
</feature>
<comment type="caution">
    <text evidence="3">The sequence shown here is derived from an EMBL/GenBank/DDBJ whole genome shotgun (WGS) entry which is preliminary data.</text>
</comment>
<dbReference type="Proteomes" id="UP000029878">
    <property type="component" value="Unassembled WGS sequence"/>
</dbReference>
<dbReference type="InterPro" id="IPR019223">
    <property type="entry name" value="DUF2147"/>
</dbReference>
<protein>
    <submittedName>
        <fullName evidence="3">DUF2147 domain-containing protein</fullName>
    </submittedName>
</protein>
<gene>
    <name evidence="3" type="ORF">LS81_006970</name>
</gene>
<accession>A0A4U8S9P1</accession>
<organism evidence="3 4">
    <name type="scientific">Helicobacter trogontum</name>
    <dbReference type="NCBI Taxonomy" id="50960"/>
    <lineage>
        <taxon>Bacteria</taxon>
        <taxon>Pseudomonadati</taxon>
        <taxon>Campylobacterota</taxon>
        <taxon>Epsilonproteobacteria</taxon>
        <taxon>Campylobacterales</taxon>
        <taxon>Helicobacteraceae</taxon>
        <taxon>Helicobacter</taxon>
    </lineage>
</organism>
<evidence type="ECO:0000256" key="1">
    <source>
        <dbReference type="SAM" id="SignalP"/>
    </source>
</evidence>
<sequence length="154" mass="17563">MKFRIINCLVMSMTFAFANDISGIYLLPKDSKNRQSVVEVFNKNERFYGVGFSTTNGINNDLDSNNPDKKLQNRPIRGSVFLNLNCSETPCTGQIYSFEKGKTYPVKATLTNNTLEIKVDVFFGPTLIWEKLDKSQAAKYENQRLDINSLELMK</sequence>
<keyword evidence="1" id="KW-0732">Signal</keyword>
<dbReference type="Pfam" id="PF09917">
    <property type="entry name" value="DUF2147"/>
    <property type="match status" value="1"/>
</dbReference>
<dbReference type="AlphaFoldDB" id="A0A4U8S9P1"/>
<evidence type="ECO:0000259" key="2">
    <source>
        <dbReference type="Pfam" id="PF09917"/>
    </source>
</evidence>
<feature type="domain" description="DUF2147" evidence="2">
    <location>
        <begin position="32"/>
        <end position="130"/>
    </location>
</feature>
<dbReference type="OrthoDB" id="5324495at2"/>
<dbReference type="RefSeq" id="WP_034346096.1">
    <property type="nucleotide sequence ID" value="NZ_FZNG01000046.1"/>
</dbReference>
<feature type="chain" id="PRO_5020853545" evidence="1">
    <location>
        <begin position="19"/>
        <end position="154"/>
    </location>
</feature>